<dbReference type="RefSeq" id="WP_181582763.1">
    <property type="nucleotide sequence ID" value="NZ_CP059399.1"/>
</dbReference>
<keyword evidence="1" id="KW-1133">Transmembrane helix</keyword>
<dbReference type="KEGG" id="nhu:H0264_04335"/>
<evidence type="ECO:0000313" key="3">
    <source>
        <dbReference type="Proteomes" id="UP000515512"/>
    </source>
</evidence>
<evidence type="ECO:0008006" key="4">
    <source>
        <dbReference type="Google" id="ProtNLM"/>
    </source>
</evidence>
<evidence type="ECO:0000256" key="1">
    <source>
        <dbReference type="SAM" id="Phobius"/>
    </source>
</evidence>
<accession>A0A7D6VC78</accession>
<protein>
    <recommendedName>
        <fullName evidence="4">Transposase DDE domain-containing protein</fullName>
    </recommendedName>
</protein>
<keyword evidence="1" id="KW-0812">Transmembrane</keyword>
<feature type="transmembrane region" description="Helical" evidence="1">
    <location>
        <begin position="144"/>
        <end position="163"/>
    </location>
</feature>
<proteinExistence type="predicted"/>
<organism evidence="2 3">
    <name type="scientific">Nocardia huaxiensis</name>
    <dbReference type="NCBI Taxonomy" id="2755382"/>
    <lineage>
        <taxon>Bacteria</taxon>
        <taxon>Bacillati</taxon>
        <taxon>Actinomycetota</taxon>
        <taxon>Actinomycetes</taxon>
        <taxon>Mycobacteriales</taxon>
        <taxon>Nocardiaceae</taxon>
        <taxon>Nocardia</taxon>
    </lineage>
</organism>
<sequence length="182" mass="20418">MTLSPSPETVAMGSYAVLLIAIAFVLDVIARHIHRRADRHRTAGFRYLPDHDYWVCPTDQPLWPHSIDKRERLVRYRGRPTVCNACPEKRECTPSLEGREITRAVDPWPHSEAGRFHRGIALLLMLLAAVFLLLAAALKPSIANFAVLVPISLGWLAAGWVLTDHFRHTPAAFPAGLERSSR</sequence>
<keyword evidence="3" id="KW-1185">Reference proteome</keyword>
<feature type="transmembrane region" description="Helical" evidence="1">
    <location>
        <begin position="120"/>
        <end position="138"/>
    </location>
</feature>
<evidence type="ECO:0000313" key="2">
    <source>
        <dbReference type="EMBL" id="QLY31573.1"/>
    </source>
</evidence>
<dbReference type="AlphaFoldDB" id="A0A7D6VC78"/>
<keyword evidence="1" id="KW-0472">Membrane</keyword>
<reference evidence="2 3" key="1">
    <citation type="submission" date="2020-07" db="EMBL/GenBank/DDBJ databases">
        <authorList>
            <person name="Zhuang K."/>
            <person name="Ran Y."/>
        </authorList>
    </citation>
    <scope>NUCLEOTIDE SEQUENCE [LARGE SCALE GENOMIC DNA]</scope>
    <source>
        <strain evidence="2 3">WCH-YHL-001</strain>
    </source>
</reference>
<name>A0A7D6VC78_9NOCA</name>
<dbReference type="Proteomes" id="UP000515512">
    <property type="component" value="Chromosome"/>
</dbReference>
<feature type="transmembrane region" description="Helical" evidence="1">
    <location>
        <begin position="12"/>
        <end position="30"/>
    </location>
</feature>
<dbReference type="EMBL" id="CP059399">
    <property type="protein sequence ID" value="QLY31573.1"/>
    <property type="molecule type" value="Genomic_DNA"/>
</dbReference>
<gene>
    <name evidence="2" type="ORF">H0264_04335</name>
</gene>